<organism evidence="2 3">
    <name type="scientific">Paenibacillus baimaensis</name>
    <dbReference type="NCBI Taxonomy" id="2982185"/>
    <lineage>
        <taxon>Bacteria</taxon>
        <taxon>Bacillati</taxon>
        <taxon>Bacillota</taxon>
        <taxon>Bacilli</taxon>
        <taxon>Bacillales</taxon>
        <taxon>Paenibacillaceae</taxon>
        <taxon>Paenibacillus</taxon>
    </lineage>
</organism>
<dbReference type="SUPFAM" id="SSF109854">
    <property type="entry name" value="DinB/YfiT-like putative metalloenzymes"/>
    <property type="match status" value="1"/>
</dbReference>
<feature type="domain" description="DinB-like" evidence="1">
    <location>
        <begin position="12"/>
        <end position="150"/>
    </location>
</feature>
<gene>
    <name evidence="2" type="ORF">OB236_30695</name>
</gene>
<keyword evidence="3" id="KW-1185">Reference proteome</keyword>
<protein>
    <submittedName>
        <fullName evidence="2">DinB family protein</fullName>
    </submittedName>
</protein>
<dbReference type="Gene3D" id="1.20.120.450">
    <property type="entry name" value="dinb family like domain"/>
    <property type="match status" value="1"/>
</dbReference>
<dbReference type="EMBL" id="JAOQIO010000103">
    <property type="protein sequence ID" value="MCU6796502.1"/>
    <property type="molecule type" value="Genomic_DNA"/>
</dbReference>
<dbReference type="Proteomes" id="UP001652445">
    <property type="component" value="Unassembled WGS sequence"/>
</dbReference>
<evidence type="ECO:0000313" key="3">
    <source>
        <dbReference type="Proteomes" id="UP001652445"/>
    </source>
</evidence>
<dbReference type="InterPro" id="IPR034660">
    <property type="entry name" value="DinB/YfiT-like"/>
</dbReference>
<comment type="caution">
    <text evidence="2">The sequence shown here is derived from an EMBL/GenBank/DDBJ whole genome shotgun (WGS) entry which is preliminary data.</text>
</comment>
<accession>A0ABT2UPD4</accession>
<evidence type="ECO:0000259" key="1">
    <source>
        <dbReference type="Pfam" id="PF12867"/>
    </source>
</evidence>
<dbReference type="RefSeq" id="WP_262687317.1">
    <property type="nucleotide sequence ID" value="NZ_JAOQIO010000103.1"/>
</dbReference>
<sequence>MSEITLRSIHDFRATYALIQQAIEGLSEGQLVWKPAVDKWSIKEVAAHLVDASLVHSIRIRKIVAEGSAQLPPFLLYDQDAWVADSRANETSIAEILSAFQAILHYNALFYERLTEADWSKKGLNGEKEVTISDLFQGFINHVNIHVRQIDRNKAAWSAK</sequence>
<evidence type="ECO:0000313" key="2">
    <source>
        <dbReference type="EMBL" id="MCU6796502.1"/>
    </source>
</evidence>
<name>A0ABT2UPD4_9BACL</name>
<dbReference type="InterPro" id="IPR024775">
    <property type="entry name" value="DinB-like"/>
</dbReference>
<dbReference type="Pfam" id="PF12867">
    <property type="entry name" value="DinB_2"/>
    <property type="match status" value="1"/>
</dbReference>
<reference evidence="2 3" key="1">
    <citation type="submission" date="2022-09" db="EMBL/GenBank/DDBJ databases">
        <authorList>
            <person name="Han X.L."/>
            <person name="Wang Q."/>
            <person name="Lu T."/>
        </authorList>
    </citation>
    <scope>NUCLEOTIDE SEQUENCE [LARGE SCALE GENOMIC DNA]</scope>
    <source>
        <strain evidence="2 3">WQ 127069</strain>
    </source>
</reference>
<proteinExistence type="predicted"/>